<evidence type="ECO:0000256" key="3">
    <source>
        <dbReference type="ARBA" id="ARBA00022989"/>
    </source>
</evidence>
<feature type="transmembrane region" description="Helical" evidence="6">
    <location>
        <begin position="456"/>
        <end position="475"/>
    </location>
</feature>
<feature type="transmembrane region" description="Helical" evidence="6">
    <location>
        <begin position="369"/>
        <end position="389"/>
    </location>
</feature>
<gene>
    <name evidence="8" type="ORF">NA56DRAFT_598536</name>
</gene>
<dbReference type="OrthoDB" id="2441642at2759"/>
<evidence type="ECO:0000256" key="5">
    <source>
        <dbReference type="SAM" id="MobiDB-lite"/>
    </source>
</evidence>
<keyword evidence="2 6" id="KW-0812">Transmembrane</keyword>
<comment type="subcellular location">
    <subcellularLocation>
        <location evidence="1">Membrane</location>
        <topology evidence="1">Multi-pass membrane protein</topology>
    </subcellularLocation>
</comment>
<keyword evidence="4 6" id="KW-0472">Membrane</keyword>
<feature type="compositionally biased region" description="Basic and acidic residues" evidence="5">
    <location>
        <begin position="22"/>
        <end position="32"/>
    </location>
</feature>
<evidence type="ECO:0000256" key="6">
    <source>
        <dbReference type="SAM" id="Phobius"/>
    </source>
</evidence>
<dbReference type="PANTHER" id="PTHR23502">
    <property type="entry name" value="MAJOR FACILITATOR SUPERFAMILY"/>
    <property type="match status" value="1"/>
</dbReference>
<evidence type="ECO:0000313" key="9">
    <source>
        <dbReference type="Proteomes" id="UP000235672"/>
    </source>
</evidence>
<dbReference type="AlphaFoldDB" id="A0A2J6Q7K0"/>
<feature type="transmembrane region" description="Helical" evidence="6">
    <location>
        <begin position="144"/>
        <end position="162"/>
    </location>
</feature>
<feature type="transmembrane region" description="Helical" evidence="6">
    <location>
        <begin position="174"/>
        <end position="195"/>
    </location>
</feature>
<dbReference type="Proteomes" id="UP000235672">
    <property type="component" value="Unassembled WGS sequence"/>
</dbReference>
<accession>A0A2J6Q7K0</accession>
<proteinExistence type="predicted"/>
<organism evidence="8 9">
    <name type="scientific">Hyaloscypha hepaticicola</name>
    <dbReference type="NCBI Taxonomy" id="2082293"/>
    <lineage>
        <taxon>Eukaryota</taxon>
        <taxon>Fungi</taxon>
        <taxon>Dikarya</taxon>
        <taxon>Ascomycota</taxon>
        <taxon>Pezizomycotina</taxon>
        <taxon>Leotiomycetes</taxon>
        <taxon>Helotiales</taxon>
        <taxon>Hyaloscyphaceae</taxon>
        <taxon>Hyaloscypha</taxon>
    </lineage>
</organism>
<feature type="transmembrane region" description="Helical" evidence="6">
    <location>
        <begin position="207"/>
        <end position="228"/>
    </location>
</feature>
<keyword evidence="9" id="KW-1185">Reference proteome</keyword>
<reference evidence="8 9" key="1">
    <citation type="submission" date="2016-05" db="EMBL/GenBank/DDBJ databases">
        <title>A degradative enzymes factory behind the ericoid mycorrhizal symbiosis.</title>
        <authorList>
            <consortium name="DOE Joint Genome Institute"/>
            <person name="Martino E."/>
            <person name="Morin E."/>
            <person name="Grelet G."/>
            <person name="Kuo A."/>
            <person name="Kohler A."/>
            <person name="Daghino S."/>
            <person name="Barry K."/>
            <person name="Choi C."/>
            <person name="Cichocki N."/>
            <person name="Clum A."/>
            <person name="Copeland A."/>
            <person name="Hainaut M."/>
            <person name="Haridas S."/>
            <person name="Labutti K."/>
            <person name="Lindquist E."/>
            <person name="Lipzen A."/>
            <person name="Khouja H.-R."/>
            <person name="Murat C."/>
            <person name="Ohm R."/>
            <person name="Olson A."/>
            <person name="Spatafora J."/>
            <person name="Veneault-Fourrey C."/>
            <person name="Henrissat B."/>
            <person name="Grigoriev I."/>
            <person name="Martin F."/>
            <person name="Perotto S."/>
        </authorList>
    </citation>
    <scope>NUCLEOTIDE SEQUENCE [LARGE SCALE GENOMIC DNA]</scope>
    <source>
        <strain evidence="8 9">UAMH 7357</strain>
    </source>
</reference>
<evidence type="ECO:0000259" key="7">
    <source>
        <dbReference type="PROSITE" id="PS50850"/>
    </source>
</evidence>
<dbReference type="InterPro" id="IPR036259">
    <property type="entry name" value="MFS_trans_sf"/>
</dbReference>
<feature type="domain" description="Major facilitator superfamily (MFS) profile" evidence="7">
    <location>
        <begin position="78"/>
        <end position="557"/>
    </location>
</feature>
<keyword evidence="3 6" id="KW-1133">Transmembrane helix</keyword>
<evidence type="ECO:0000256" key="1">
    <source>
        <dbReference type="ARBA" id="ARBA00004141"/>
    </source>
</evidence>
<sequence>MPGTSVLENKPSKSSESGTLRSKCEENKRSDHEISTLRAVAPTSSNPDIIEVVCPRTDELSSPPAIYTIFSRRQKHLLSAVLALGCLASTLTATTYLPLLPLLQTQYHSSAQAINLTLTFYIIIQSVTPALFAPLSDTLGRRPILLLTFLIYTVATLALALTKHRYTSLLILRGVQALGASASVAIAYGVIADVCVPSARGSMIGPVMSATNLGTCVGPVVGGLIAWRSGGVKWVFWALVVYGVVTFAALGLLLPETSRSMVGNGSAGRENIVGLRNRAVQWIWLGFQWGVEKQDAVQNADKLREGDEVGRTRRLRMPNPLEFLKIMLWKDTSLILWLGGCNYAAWYWIQASIPSIYKYVYGWNELEVGLAYLPGAIGVIVAGILNGKLMDFKYKLTAREAGLSVNKVSGDDLSTFPIVKARTRGLLCFWIVYNMALCGLGWVVQSRVHPSAPLVLQAIVGSVGTFFFFSFNTLLIDTHPDCPGTAAAASSIMRCGLAAAGTAVLHPLVVAIGRGWYFTLLTILVGGGQGAGIWILQRWGKEWGQQRREKQQQNTAT</sequence>
<dbReference type="PROSITE" id="PS50850">
    <property type="entry name" value="MFS"/>
    <property type="match status" value="1"/>
</dbReference>
<protein>
    <submittedName>
        <fullName evidence="8">MFS general substrate transporter</fullName>
    </submittedName>
</protein>
<dbReference type="InterPro" id="IPR020846">
    <property type="entry name" value="MFS_dom"/>
</dbReference>
<feature type="transmembrane region" description="Helical" evidence="6">
    <location>
        <begin position="332"/>
        <end position="349"/>
    </location>
</feature>
<dbReference type="GO" id="GO:0005886">
    <property type="term" value="C:plasma membrane"/>
    <property type="evidence" value="ECO:0007669"/>
    <property type="project" value="TreeGrafter"/>
</dbReference>
<feature type="transmembrane region" description="Helical" evidence="6">
    <location>
        <begin position="111"/>
        <end position="132"/>
    </location>
</feature>
<evidence type="ECO:0000313" key="8">
    <source>
        <dbReference type="EMBL" id="PMD22233.1"/>
    </source>
</evidence>
<evidence type="ECO:0000256" key="4">
    <source>
        <dbReference type="ARBA" id="ARBA00023136"/>
    </source>
</evidence>
<dbReference type="EMBL" id="KZ613478">
    <property type="protein sequence ID" value="PMD22233.1"/>
    <property type="molecule type" value="Genomic_DNA"/>
</dbReference>
<feature type="transmembrane region" description="Helical" evidence="6">
    <location>
        <begin position="77"/>
        <end position="99"/>
    </location>
</feature>
<dbReference type="Gene3D" id="1.20.1250.20">
    <property type="entry name" value="MFS general substrate transporter like domains"/>
    <property type="match status" value="1"/>
</dbReference>
<feature type="transmembrane region" description="Helical" evidence="6">
    <location>
        <begin position="487"/>
        <end position="509"/>
    </location>
</feature>
<feature type="transmembrane region" description="Helical" evidence="6">
    <location>
        <begin position="234"/>
        <end position="254"/>
    </location>
</feature>
<dbReference type="Pfam" id="PF07690">
    <property type="entry name" value="MFS_1"/>
    <property type="match status" value="1"/>
</dbReference>
<dbReference type="SUPFAM" id="SSF103473">
    <property type="entry name" value="MFS general substrate transporter"/>
    <property type="match status" value="1"/>
</dbReference>
<dbReference type="InterPro" id="IPR011701">
    <property type="entry name" value="MFS"/>
</dbReference>
<feature type="region of interest" description="Disordered" evidence="5">
    <location>
        <begin position="1"/>
        <end position="32"/>
    </location>
</feature>
<dbReference type="PANTHER" id="PTHR23502:SF151">
    <property type="entry name" value="MAJOR FACILITATOR SUPERFAMILY (MFS) PROFILE DOMAIN-CONTAINING PROTEIN"/>
    <property type="match status" value="1"/>
</dbReference>
<dbReference type="GO" id="GO:0022857">
    <property type="term" value="F:transmembrane transporter activity"/>
    <property type="evidence" value="ECO:0007669"/>
    <property type="project" value="InterPro"/>
</dbReference>
<evidence type="ECO:0000256" key="2">
    <source>
        <dbReference type="ARBA" id="ARBA00022692"/>
    </source>
</evidence>
<name>A0A2J6Q7K0_9HELO</name>
<feature type="transmembrane region" description="Helical" evidence="6">
    <location>
        <begin position="515"/>
        <end position="536"/>
    </location>
</feature>
<dbReference type="STRING" id="1745343.A0A2J6Q7K0"/>
<feature type="transmembrane region" description="Helical" evidence="6">
    <location>
        <begin position="426"/>
        <end position="444"/>
    </location>
</feature>